<dbReference type="EMBL" id="OY660880">
    <property type="protein sequence ID" value="CAJ1077487.1"/>
    <property type="molecule type" value="Genomic_DNA"/>
</dbReference>
<organism evidence="1 2">
    <name type="scientific">Xyrichtys novacula</name>
    <name type="common">Pearly razorfish</name>
    <name type="synonym">Hemipteronotus novacula</name>
    <dbReference type="NCBI Taxonomy" id="13765"/>
    <lineage>
        <taxon>Eukaryota</taxon>
        <taxon>Metazoa</taxon>
        <taxon>Chordata</taxon>
        <taxon>Craniata</taxon>
        <taxon>Vertebrata</taxon>
        <taxon>Euteleostomi</taxon>
        <taxon>Actinopterygii</taxon>
        <taxon>Neopterygii</taxon>
        <taxon>Teleostei</taxon>
        <taxon>Neoteleostei</taxon>
        <taxon>Acanthomorphata</taxon>
        <taxon>Eupercaria</taxon>
        <taxon>Labriformes</taxon>
        <taxon>Labridae</taxon>
        <taxon>Xyrichtys</taxon>
    </lineage>
</organism>
<evidence type="ECO:0000313" key="1">
    <source>
        <dbReference type="EMBL" id="CAJ1077487.1"/>
    </source>
</evidence>
<accession>A0AAV1GV08</accession>
<keyword evidence="2" id="KW-1185">Reference proteome</keyword>
<sequence length="114" mass="12822">MSDNEKINHLLERAGPVRLSPEEERLQWSIKRKPWSTGGSALSVHCVCVLAGDWVRDTSASRPCNKRVLRPGHHSKAALRETNIITGNARVCALKRPESEWSPMGFHRGQEGQR</sequence>
<dbReference type="AlphaFoldDB" id="A0AAV1GV08"/>
<dbReference type="Proteomes" id="UP001178508">
    <property type="component" value="Chromosome 17"/>
</dbReference>
<evidence type="ECO:0000313" key="2">
    <source>
        <dbReference type="Proteomes" id="UP001178508"/>
    </source>
</evidence>
<proteinExistence type="predicted"/>
<gene>
    <name evidence="1" type="ORF">XNOV1_A013742</name>
</gene>
<name>A0AAV1GV08_XYRNO</name>
<reference evidence="1" key="1">
    <citation type="submission" date="2023-08" db="EMBL/GenBank/DDBJ databases">
        <authorList>
            <person name="Alioto T."/>
            <person name="Alioto T."/>
            <person name="Gomez Garrido J."/>
        </authorList>
    </citation>
    <scope>NUCLEOTIDE SEQUENCE</scope>
</reference>
<protein>
    <submittedName>
        <fullName evidence="1">Uncharacterized protein</fullName>
    </submittedName>
</protein>